<dbReference type="InterPro" id="IPR036852">
    <property type="entry name" value="Peptidase_S8/S53_dom_sf"/>
</dbReference>
<dbReference type="Gene3D" id="3.40.50.200">
    <property type="entry name" value="Peptidase S8/S53 domain"/>
    <property type="match status" value="1"/>
</dbReference>
<gene>
    <name evidence="1" type="ORF">BU14_0076s0056</name>
</gene>
<evidence type="ECO:0000313" key="2">
    <source>
        <dbReference type="Proteomes" id="UP000218209"/>
    </source>
</evidence>
<keyword evidence="2" id="KW-1185">Reference proteome</keyword>
<dbReference type="SUPFAM" id="SSF52743">
    <property type="entry name" value="Subtilisin-like"/>
    <property type="match status" value="1"/>
</dbReference>
<name>A0A1X6PF88_PORUM</name>
<organism evidence="1 2">
    <name type="scientific">Porphyra umbilicalis</name>
    <name type="common">Purple laver</name>
    <name type="synonym">Red alga</name>
    <dbReference type="NCBI Taxonomy" id="2786"/>
    <lineage>
        <taxon>Eukaryota</taxon>
        <taxon>Rhodophyta</taxon>
        <taxon>Bangiophyceae</taxon>
        <taxon>Bangiales</taxon>
        <taxon>Bangiaceae</taxon>
        <taxon>Porphyra</taxon>
    </lineage>
</organism>
<dbReference type="InterPro" id="IPR015500">
    <property type="entry name" value="Peptidase_S8_subtilisin-rel"/>
</dbReference>
<dbReference type="PRINTS" id="PR00723">
    <property type="entry name" value="SUBTILISIN"/>
</dbReference>
<dbReference type="GO" id="GO:0004252">
    <property type="term" value="F:serine-type endopeptidase activity"/>
    <property type="evidence" value="ECO:0007669"/>
    <property type="project" value="InterPro"/>
</dbReference>
<protein>
    <recommendedName>
        <fullName evidence="3">Peptidase S8/S53 domain-containing protein</fullName>
    </recommendedName>
</protein>
<dbReference type="GO" id="GO:0006508">
    <property type="term" value="P:proteolysis"/>
    <property type="evidence" value="ECO:0007669"/>
    <property type="project" value="InterPro"/>
</dbReference>
<evidence type="ECO:0000313" key="1">
    <source>
        <dbReference type="EMBL" id="OSX79500.1"/>
    </source>
</evidence>
<evidence type="ECO:0008006" key="3">
    <source>
        <dbReference type="Google" id="ProtNLM"/>
    </source>
</evidence>
<dbReference type="AlphaFoldDB" id="A0A1X6PF88"/>
<dbReference type="Proteomes" id="UP000218209">
    <property type="component" value="Unassembled WGS sequence"/>
</dbReference>
<reference evidence="1 2" key="1">
    <citation type="submission" date="2017-03" db="EMBL/GenBank/DDBJ databases">
        <title>WGS assembly of Porphyra umbilicalis.</title>
        <authorList>
            <person name="Brawley S.H."/>
            <person name="Blouin N.A."/>
            <person name="Ficko-Blean E."/>
            <person name="Wheeler G.L."/>
            <person name="Lohr M."/>
            <person name="Goodson H.V."/>
            <person name="Jenkins J.W."/>
            <person name="Blaby-Haas C.E."/>
            <person name="Helliwell K.E."/>
            <person name="Chan C."/>
            <person name="Marriage T."/>
            <person name="Bhattacharya D."/>
            <person name="Klein A.S."/>
            <person name="Badis Y."/>
            <person name="Brodie J."/>
            <person name="Cao Y."/>
            <person name="Collen J."/>
            <person name="Dittami S.M."/>
            <person name="Gachon C.M."/>
            <person name="Green B.R."/>
            <person name="Karpowicz S."/>
            <person name="Kim J.W."/>
            <person name="Kudahl U."/>
            <person name="Lin S."/>
            <person name="Michel G."/>
            <person name="Mittag M."/>
            <person name="Olson B.J."/>
            <person name="Pangilinan J."/>
            <person name="Peng Y."/>
            <person name="Qiu H."/>
            <person name="Shu S."/>
            <person name="Singer J.T."/>
            <person name="Smith A.G."/>
            <person name="Sprecher B.N."/>
            <person name="Wagner V."/>
            <person name="Wang W."/>
            <person name="Wang Z.-Y."/>
            <person name="Yan J."/>
            <person name="Yarish C."/>
            <person name="Zoeuner-Riek S."/>
            <person name="Zhuang Y."/>
            <person name="Zou Y."/>
            <person name="Lindquist E.A."/>
            <person name="Grimwood J."/>
            <person name="Barry K."/>
            <person name="Rokhsar D.S."/>
            <person name="Schmutz J."/>
            <person name="Stiller J.W."/>
            <person name="Grossman A.R."/>
            <person name="Prochnik S.E."/>
        </authorList>
    </citation>
    <scope>NUCLEOTIDE SEQUENCE [LARGE SCALE GENOMIC DNA]</scope>
    <source>
        <strain evidence="1">4086291</strain>
    </source>
</reference>
<dbReference type="OrthoDB" id="206201at2759"/>
<dbReference type="EMBL" id="KV918790">
    <property type="protein sequence ID" value="OSX79500.1"/>
    <property type="molecule type" value="Genomic_DNA"/>
</dbReference>
<sequence length="184" mass="19630">MMATAAVRRSSPPYFWPLDRVNQHDLPFDGITSSSACYPARGAGVLVLVADRGIAAGHTEFGSRAIAVPGPGSPYRSDNDGDGHGTHATSIAVGVTATLMTVKILDAHDTGTGADLIATLALDYAAALKDRDVLASKKRLRCNELSGLKSRTRKHPGLELWCFSKLCHVRGSERLTMTIPQHPL</sequence>
<accession>A0A1X6PF88</accession>
<proteinExistence type="predicted"/>